<dbReference type="GO" id="GO:0004673">
    <property type="term" value="F:protein histidine kinase activity"/>
    <property type="evidence" value="ECO:0007669"/>
    <property type="project" value="UniProtKB-EC"/>
</dbReference>
<gene>
    <name evidence="7" type="ORF">SAMN05216259_103213</name>
</gene>
<keyword evidence="8" id="KW-1185">Reference proteome</keyword>
<dbReference type="AlphaFoldDB" id="A0A1G9ZM94"/>
<evidence type="ECO:0000256" key="5">
    <source>
        <dbReference type="ARBA" id="ARBA00022777"/>
    </source>
</evidence>
<keyword evidence="3" id="KW-0597">Phosphoprotein</keyword>
<dbReference type="Gene3D" id="3.30.565.10">
    <property type="entry name" value="Histidine kinase-like ATPase, C-terminal domain"/>
    <property type="match status" value="1"/>
</dbReference>
<evidence type="ECO:0000256" key="3">
    <source>
        <dbReference type="ARBA" id="ARBA00022553"/>
    </source>
</evidence>
<proteinExistence type="predicted"/>
<comment type="catalytic activity">
    <reaction evidence="1">
        <text>ATP + protein L-histidine = ADP + protein N-phospho-L-histidine.</text>
        <dbReference type="EC" id="2.7.13.3"/>
    </reaction>
</comment>
<organism evidence="7 8">
    <name type="scientific">Actinacidiphila guanduensis</name>
    <dbReference type="NCBI Taxonomy" id="310781"/>
    <lineage>
        <taxon>Bacteria</taxon>
        <taxon>Bacillati</taxon>
        <taxon>Actinomycetota</taxon>
        <taxon>Actinomycetes</taxon>
        <taxon>Kitasatosporales</taxon>
        <taxon>Streptomycetaceae</taxon>
        <taxon>Actinacidiphila</taxon>
    </lineage>
</organism>
<evidence type="ECO:0000256" key="2">
    <source>
        <dbReference type="ARBA" id="ARBA00012438"/>
    </source>
</evidence>
<dbReference type="GO" id="GO:0005886">
    <property type="term" value="C:plasma membrane"/>
    <property type="evidence" value="ECO:0007669"/>
    <property type="project" value="TreeGrafter"/>
</dbReference>
<dbReference type="PANTHER" id="PTHR45436">
    <property type="entry name" value="SENSOR HISTIDINE KINASE YKOH"/>
    <property type="match status" value="1"/>
</dbReference>
<dbReference type="STRING" id="310781.SAMN05216259_103213"/>
<sequence length="468" mass="49987">MTTSILETAAAVLLVVALVAVAMAVRFRGAARRQTRRTEQLVQQHQATVTAEQSRVRHLAEQQQAVEDALAYLAGAGLSEVGAAALESEEAREVELVMPPPLVGTTAARRIEELVTRHTDLMRSLREEVRAAADRTAEERVARAHNDARDATRAAVLTFATALVSLGAELAEEISTGVRVHQDDEAYATLMGIDHTSQQMLRVAQGYMVLAGGTLGRRLPATSFTDIARAAMGRVQGYERVRTQELDQGVVPRAVEALVHTLAILLDNAVRYSPPTAYAEVSFRTGHNGVTVIIDDAGLQMSQEQLDRARAILTGKEPVDIHALGAYPQTGFRVASLLAARYGFRVDLDAPNLFGGTRALVFVPSALLTAVPDDVPTAHQPYPARSYGGQSPEPAGQAAQQAGQSAPGGTTASGLTRRRRRVPAQTAAPLPEPQEVRPGRPDIAAAWVDGSRRGRLTDSESASSKGDS</sequence>
<dbReference type="EMBL" id="FNIE01000003">
    <property type="protein sequence ID" value="SDN22141.1"/>
    <property type="molecule type" value="Genomic_DNA"/>
</dbReference>
<dbReference type="InterPro" id="IPR050428">
    <property type="entry name" value="TCS_sensor_his_kinase"/>
</dbReference>
<dbReference type="EC" id="2.7.13.3" evidence="2"/>
<dbReference type="GO" id="GO:0000160">
    <property type="term" value="P:phosphorelay signal transduction system"/>
    <property type="evidence" value="ECO:0007669"/>
    <property type="project" value="TreeGrafter"/>
</dbReference>
<feature type="compositionally biased region" description="Low complexity" evidence="6">
    <location>
        <begin position="388"/>
        <end position="414"/>
    </location>
</feature>
<name>A0A1G9ZM94_9ACTN</name>
<keyword evidence="5" id="KW-0418">Kinase</keyword>
<dbReference type="PANTHER" id="PTHR45436:SF5">
    <property type="entry name" value="SENSOR HISTIDINE KINASE TRCS"/>
    <property type="match status" value="1"/>
</dbReference>
<dbReference type="InterPro" id="IPR036890">
    <property type="entry name" value="HATPase_C_sf"/>
</dbReference>
<dbReference type="OrthoDB" id="4652229at2"/>
<evidence type="ECO:0000313" key="7">
    <source>
        <dbReference type="EMBL" id="SDN22141.1"/>
    </source>
</evidence>
<evidence type="ECO:0000313" key="8">
    <source>
        <dbReference type="Proteomes" id="UP000199341"/>
    </source>
</evidence>
<feature type="region of interest" description="Disordered" evidence="6">
    <location>
        <begin position="373"/>
        <end position="468"/>
    </location>
</feature>
<protein>
    <recommendedName>
        <fullName evidence="2">histidine kinase</fullName>
        <ecNumber evidence="2">2.7.13.3</ecNumber>
    </recommendedName>
</protein>
<evidence type="ECO:0000256" key="1">
    <source>
        <dbReference type="ARBA" id="ARBA00000085"/>
    </source>
</evidence>
<evidence type="ECO:0000256" key="6">
    <source>
        <dbReference type="SAM" id="MobiDB-lite"/>
    </source>
</evidence>
<evidence type="ECO:0000256" key="4">
    <source>
        <dbReference type="ARBA" id="ARBA00022679"/>
    </source>
</evidence>
<reference evidence="7 8" key="1">
    <citation type="submission" date="2016-10" db="EMBL/GenBank/DDBJ databases">
        <authorList>
            <person name="de Groot N.N."/>
        </authorList>
    </citation>
    <scope>NUCLEOTIDE SEQUENCE [LARGE SCALE GENOMIC DNA]</scope>
    <source>
        <strain evidence="7 8">CGMCC 4.2022</strain>
    </source>
</reference>
<dbReference type="Proteomes" id="UP000199341">
    <property type="component" value="Unassembled WGS sequence"/>
</dbReference>
<dbReference type="RefSeq" id="WP_093783477.1">
    <property type="nucleotide sequence ID" value="NZ_FNIE01000003.1"/>
</dbReference>
<dbReference type="SUPFAM" id="SSF55874">
    <property type="entry name" value="ATPase domain of HSP90 chaperone/DNA topoisomerase II/histidine kinase"/>
    <property type="match status" value="1"/>
</dbReference>
<accession>A0A1G9ZM94</accession>
<keyword evidence="4" id="KW-0808">Transferase</keyword>
<feature type="compositionally biased region" description="Polar residues" evidence="6">
    <location>
        <begin position="459"/>
        <end position="468"/>
    </location>
</feature>